<gene>
    <name evidence="1" type="ORF">I4J89_34820</name>
</gene>
<evidence type="ECO:0000313" key="2">
    <source>
        <dbReference type="Proteomes" id="UP000598146"/>
    </source>
</evidence>
<keyword evidence="2" id="KW-1185">Reference proteome</keyword>
<dbReference type="EMBL" id="JADQTO010000022">
    <property type="protein sequence ID" value="MBG0566632.1"/>
    <property type="molecule type" value="Genomic_DNA"/>
</dbReference>
<name>A0A931CFK7_9ACTN</name>
<proteinExistence type="predicted"/>
<comment type="caution">
    <text evidence="1">The sequence shown here is derived from an EMBL/GenBank/DDBJ whole genome shotgun (WGS) entry which is preliminary data.</text>
</comment>
<dbReference type="Proteomes" id="UP000598146">
    <property type="component" value="Unassembled WGS sequence"/>
</dbReference>
<protein>
    <submittedName>
        <fullName evidence="1">Uncharacterized protein</fullName>
    </submittedName>
</protein>
<organism evidence="1 2">
    <name type="scientific">Actinoplanes aureus</name>
    <dbReference type="NCBI Taxonomy" id="2792083"/>
    <lineage>
        <taxon>Bacteria</taxon>
        <taxon>Bacillati</taxon>
        <taxon>Actinomycetota</taxon>
        <taxon>Actinomycetes</taxon>
        <taxon>Micromonosporales</taxon>
        <taxon>Micromonosporaceae</taxon>
        <taxon>Actinoplanes</taxon>
    </lineage>
</organism>
<dbReference type="RefSeq" id="WP_196418413.1">
    <property type="nucleotide sequence ID" value="NZ_JADQTO010000022.1"/>
</dbReference>
<evidence type="ECO:0000313" key="1">
    <source>
        <dbReference type="EMBL" id="MBG0566632.1"/>
    </source>
</evidence>
<accession>A0A931CFK7</accession>
<dbReference type="AlphaFoldDB" id="A0A931CFK7"/>
<reference evidence="1" key="1">
    <citation type="submission" date="2020-11" db="EMBL/GenBank/DDBJ databases">
        <title>Isolation and identification of active actinomycetes.</title>
        <authorList>
            <person name="Sun X."/>
        </authorList>
    </citation>
    <scope>NUCLEOTIDE SEQUENCE</scope>
    <source>
        <strain evidence="1">NEAU-A11</strain>
    </source>
</reference>
<sequence>MTIAADLRQIARVSGNRPARATAVSDALASAREVFRQHVTPTRTGGWLFQPGIWAGHPDYAYAGHHNGGPNLAPARVSDIAEDTSHSHRLPLWLTSLSEAYGVGHPVGAYYDQPRHRLATQFLSRVLVPPNRDFPSFRTTNFMDGHNGLYRWGYVTHGPDNGYRPYELSGTLLLGWWSFLDRPGVCASYDDQARRFPLPPRVIRTYIGPDTTRVRHRLLAHGAWYRNGLALQLVRVAADRCREVRR</sequence>